<reference evidence="2 3" key="1">
    <citation type="submission" date="2015-12" db="EMBL/GenBank/DDBJ databases">
        <title>Complete genome of Lacimicrobium alkaliphilum KCTC 32984.</title>
        <authorList>
            <person name="Kim S.-G."/>
            <person name="Lee Y.-J."/>
        </authorList>
    </citation>
    <scope>NUCLEOTIDE SEQUENCE [LARGE SCALE GENOMIC DNA]</scope>
    <source>
        <strain evidence="2 3">YelD216</strain>
    </source>
</reference>
<dbReference type="STRING" id="1526571.AT746_18555"/>
<keyword evidence="3" id="KW-1185">Reference proteome</keyword>
<dbReference type="Gene3D" id="1.20.5.300">
    <property type="match status" value="1"/>
</dbReference>
<sequence length="71" mass="8131">MPNPLEQDIEALQTKVAYQEDIIETLSNALADQQQQLDKLTFKMNHVVNKLKDLQPSNIASQEEETPPPHY</sequence>
<accession>A0A0U2JJT3</accession>
<dbReference type="OrthoDB" id="5771733at2"/>
<evidence type="ECO:0000256" key="1">
    <source>
        <dbReference type="HAMAP-Rule" id="MF_00715"/>
    </source>
</evidence>
<dbReference type="RefSeq" id="WP_062483475.1">
    <property type="nucleotide sequence ID" value="NZ_CP013650.1"/>
</dbReference>
<dbReference type="AlphaFoldDB" id="A0A0U2JJT3"/>
<proteinExistence type="inferred from homology"/>
<dbReference type="HAMAP" id="MF_00715">
    <property type="entry name" value="SlyX"/>
    <property type="match status" value="1"/>
</dbReference>
<evidence type="ECO:0000313" key="2">
    <source>
        <dbReference type="EMBL" id="ALT00071.1"/>
    </source>
</evidence>
<dbReference type="KEGG" id="lal:AT746_18555"/>
<comment type="similarity">
    <text evidence="1">Belongs to the SlyX family.</text>
</comment>
<dbReference type="InterPro" id="IPR007236">
    <property type="entry name" value="SlyX"/>
</dbReference>
<name>A0A0U2JJT3_9ALTE</name>
<dbReference type="PANTHER" id="PTHR36508">
    <property type="entry name" value="PROTEIN SLYX"/>
    <property type="match status" value="1"/>
</dbReference>
<gene>
    <name evidence="1" type="primary">slyX</name>
    <name evidence="2" type="ORF">AT746_18555</name>
</gene>
<dbReference type="Proteomes" id="UP000068447">
    <property type="component" value="Chromosome"/>
</dbReference>
<protein>
    <recommendedName>
        <fullName evidence="1">Protein SlyX homolog</fullName>
    </recommendedName>
</protein>
<dbReference type="EMBL" id="CP013650">
    <property type="protein sequence ID" value="ALT00071.1"/>
    <property type="molecule type" value="Genomic_DNA"/>
</dbReference>
<dbReference type="Pfam" id="PF04102">
    <property type="entry name" value="SlyX"/>
    <property type="match status" value="1"/>
</dbReference>
<dbReference type="PANTHER" id="PTHR36508:SF1">
    <property type="entry name" value="PROTEIN SLYX"/>
    <property type="match status" value="1"/>
</dbReference>
<evidence type="ECO:0000313" key="3">
    <source>
        <dbReference type="Proteomes" id="UP000068447"/>
    </source>
</evidence>
<organism evidence="2 3">
    <name type="scientific">Lacimicrobium alkaliphilum</name>
    <dbReference type="NCBI Taxonomy" id="1526571"/>
    <lineage>
        <taxon>Bacteria</taxon>
        <taxon>Pseudomonadati</taxon>
        <taxon>Pseudomonadota</taxon>
        <taxon>Gammaproteobacteria</taxon>
        <taxon>Alteromonadales</taxon>
        <taxon>Alteromonadaceae</taxon>
        <taxon>Lacimicrobium</taxon>
    </lineage>
</organism>